<reference evidence="2" key="1">
    <citation type="submission" date="2020-09" db="EMBL/GenBank/DDBJ databases">
        <title>Genome-Enabled Discovery of Anthraquinone Biosynthesis in Senna tora.</title>
        <authorList>
            <person name="Kang S.-H."/>
            <person name="Pandey R.P."/>
            <person name="Lee C.-M."/>
            <person name="Sim J.-S."/>
            <person name="Jeong J.-T."/>
            <person name="Choi B.-S."/>
            <person name="Jung M."/>
            <person name="Ginzburg D."/>
            <person name="Zhao K."/>
            <person name="Won S.Y."/>
            <person name="Oh T.-J."/>
            <person name="Yu Y."/>
            <person name="Kim N.-H."/>
            <person name="Lee O.R."/>
            <person name="Lee T.-H."/>
            <person name="Bashyal P."/>
            <person name="Kim T.-S."/>
            <person name="Lee W.-H."/>
            <person name="Kawkins C."/>
            <person name="Kim C.-K."/>
            <person name="Kim J.S."/>
            <person name="Ahn B.O."/>
            <person name="Rhee S.Y."/>
            <person name="Sohng J.K."/>
        </authorList>
    </citation>
    <scope>NUCLEOTIDE SEQUENCE</scope>
    <source>
        <tissue evidence="2">Leaf</tissue>
    </source>
</reference>
<evidence type="ECO:0000313" key="3">
    <source>
        <dbReference type="Proteomes" id="UP000634136"/>
    </source>
</evidence>
<dbReference type="AlphaFoldDB" id="A0A835CFZ5"/>
<accession>A0A835CFZ5</accession>
<dbReference type="Proteomes" id="UP000634136">
    <property type="component" value="Unassembled WGS sequence"/>
</dbReference>
<keyword evidence="1" id="KW-0472">Membrane</keyword>
<evidence type="ECO:0000256" key="1">
    <source>
        <dbReference type="SAM" id="Phobius"/>
    </source>
</evidence>
<organism evidence="2 3">
    <name type="scientific">Senna tora</name>
    <dbReference type="NCBI Taxonomy" id="362788"/>
    <lineage>
        <taxon>Eukaryota</taxon>
        <taxon>Viridiplantae</taxon>
        <taxon>Streptophyta</taxon>
        <taxon>Embryophyta</taxon>
        <taxon>Tracheophyta</taxon>
        <taxon>Spermatophyta</taxon>
        <taxon>Magnoliopsida</taxon>
        <taxon>eudicotyledons</taxon>
        <taxon>Gunneridae</taxon>
        <taxon>Pentapetalae</taxon>
        <taxon>rosids</taxon>
        <taxon>fabids</taxon>
        <taxon>Fabales</taxon>
        <taxon>Fabaceae</taxon>
        <taxon>Caesalpinioideae</taxon>
        <taxon>Cassia clade</taxon>
        <taxon>Senna</taxon>
    </lineage>
</organism>
<feature type="transmembrane region" description="Helical" evidence="1">
    <location>
        <begin position="69"/>
        <end position="89"/>
    </location>
</feature>
<name>A0A835CFZ5_9FABA</name>
<keyword evidence="3" id="KW-1185">Reference proteome</keyword>
<gene>
    <name evidence="2" type="ORF">G2W53_008618</name>
</gene>
<comment type="caution">
    <text evidence="2">The sequence shown here is derived from an EMBL/GenBank/DDBJ whole genome shotgun (WGS) entry which is preliminary data.</text>
</comment>
<keyword evidence="1" id="KW-1133">Transmembrane helix</keyword>
<keyword evidence="1" id="KW-0812">Transmembrane</keyword>
<sequence length="121" mass="13671">MKRNDKITRLGHFDKRPREQFPAPRIQLDSNHDRPSTAGVSGGSILRRSVVSGHLHQPLLRRSVSWSKWQTASFLALLLLLLLSLTLLVDGKCYDASRKTTVFYSRLISTVAFSGWTPPQL</sequence>
<dbReference type="EMBL" id="JAAIUW010000003">
    <property type="protein sequence ID" value="KAF7840136.1"/>
    <property type="molecule type" value="Genomic_DNA"/>
</dbReference>
<evidence type="ECO:0000313" key="2">
    <source>
        <dbReference type="EMBL" id="KAF7840136.1"/>
    </source>
</evidence>
<protein>
    <submittedName>
        <fullName evidence="2">Uncharacterized protein</fullName>
    </submittedName>
</protein>
<proteinExistence type="predicted"/>